<dbReference type="OrthoDB" id="3253416at2759"/>
<protein>
    <submittedName>
        <fullName evidence="1">Uncharacterized protein</fullName>
    </submittedName>
</protein>
<proteinExistence type="predicted"/>
<gene>
    <name evidence="1" type="ORF">EV702DRAFT_976251</name>
</gene>
<evidence type="ECO:0000313" key="2">
    <source>
        <dbReference type="Proteomes" id="UP000714275"/>
    </source>
</evidence>
<organism evidence="1 2">
    <name type="scientific">Suillus placidus</name>
    <dbReference type="NCBI Taxonomy" id="48579"/>
    <lineage>
        <taxon>Eukaryota</taxon>
        <taxon>Fungi</taxon>
        <taxon>Dikarya</taxon>
        <taxon>Basidiomycota</taxon>
        <taxon>Agaricomycotina</taxon>
        <taxon>Agaricomycetes</taxon>
        <taxon>Agaricomycetidae</taxon>
        <taxon>Boletales</taxon>
        <taxon>Suillineae</taxon>
        <taxon>Suillaceae</taxon>
        <taxon>Suillus</taxon>
    </lineage>
</organism>
<comment type="caution">
    <text evidence="1">The sequence shown here is derived from an EMBL/GenBank/DDBJ whole genome shotgun (WGS) entry which is preliminary data.</text>
</comment>
<evidence type="ECO:0000313" key="1">
    <source>
        <dbReference type="EMBL" id="KAG1772951.1"/>
    </source>
</evidence>
<dbReference type="EMBL" id="JABBWD010000050">
    <property type="protein sequence ID" value="KAG1772951.1"/>
    <property type="molecule type" value="Genomic_DNA"/>
</dbReference>
<keyword evidence="2" id="KW-1185">Reference proteome</keyword>
<accession>A0A9P6ZMX1</accession>
<dbReference type="AlphaFoldDB" id="A0A9P6ZMX1"/>
<name>A0A9P6ZMX1_9AGAM</name>
<dbReference type="Proteomes" id="UP000714275">
    <property type="component" value="Unassembled WGS sequence"/>
</dbReference>
<reference evidence="1" key="1">
    <citation type="journal article" date="2020" name="New Phytol.">
        <title>Comparative genomics reveals dynamic genome evolution in host specialist ectomycorrhizal fungi.</title>
        <authorList>
            <person name="Lofgren L.A."/>
            <person name="Nguyen N.H."/>
            <person name="Vilgalys R."/>
            <person name="Ruytinx J."/>
            <person name="Liao H.L."/>
            <person name="Branco S."/>
            <person name="Kuo A."/>
            <person name="LaButti K."/>
            <person name="Lipzen A."/>
            <person name="Andreopoulos W."/>
            <person name="Pangilinan J."/>
            <person name="Riley R."/>
            <person name="Hundley H."/>
            <person name="Na H."/>
            <person name="Barry K."/>
            <person name="Grigoriev I.V."/>
            <person name="Stajich J.E."/>
            <person name="Kennedy P.G."/>
        </authorList>
    </citation>
    <scope>NUCLEOTIDE SEQUENCE</scope>
    <source>
        <strain evidence="1">DOB743</strain>
    </source>
</reference>
<sequence length="330" mass="37139">MRGHEDRVSVTNHFYLMTSDPGPYGPIHDAGYGCSDEIASVLAGLSLHHSTMDEIWHCIQQVEGYKANCWTAILMKLDIPEDHCQQLIRIMSSASLDRQLPPWTMLTRPTTKIHRARAQLMAAQKAQWRVRQEELADDIDTAKHLYETEAVDIAQKHGRGECLKLTAFIAENKARLLRDYGRLTVAKKQAFNVEVLKSREAKNCTARANPKAVKHDINAAFTSMDHEWMALHARTGMEGFYVAVRGGIEDLAEPKIFFTEKSQKFVQDVLGIEPQHLGLKLEAFVISKLGMSFPQHCFLLIVPKMNVSLSTVRGHLTNSSAIVASLFRMS</sequence>